<accession>A0A3N2DC98</accession>
<dbReference type="Gene3D" id="3.30.1340.10">
    <property type="entry name" value="HPr-like"/>
    <property type="match status" value="1"/>
</dbReference>
<evidence type="ECO:0000256" key="1">
    <source>
        <dbReference type="ARBA" id="ARBA00003681"/>
    </source>
</evidence>
<evidence type="ECO:0000259" key="6">
    <source>
        <dbReference type="PROSITE" id="PS51350"/>
    </source>
</evidence>
<dbReference type="InterPro" id="IPR001020">
    <property type="entry name" value="PTS_HPr_His_P_site"/>
</dbReference>
<dbReference type="PRINTS" id="PR00107">
    <property type="entry name" value="PHOSPHOCPHPR"/>
</dbReference>
<protein>
    <recommendedName>
        <fullName evidence="3">Phosphocarrier protein HPr</fullName>
    </recommendedName>
</protein>
<name>A0A3N2DC98_9MICO</name>
<dbReference type="InterPro" id="IPR000032">
    <property type="entry name" value="HPr-like"/>
</dbReference>
<dbReference type="PROSITE" id="PS00369">
    <property type="entry name" value="PTS_HPR_HIS"/>
    <property type="match status" value="1"/>
</dbReference>
<dbReference type="PANTHER" id="PTHR33705:SF2">
    <property type="entry name" value="PHOSPHOCARRIER PROTEIN NPR"/>
    <property type="match status" value="1"/>
</dbReference>
<dbReference type="RefSeq" id="WP_123739466.1">
    <property type="nucleotide sequence ID" value="NZ_CALFQU010000023.1"/>
</dbReference>
<proteinExistence type="predicted"/>
<keyword evidence="5" id="KW-0598">Phosphotransferase system</keyword>
<dbReference type="InterPro" id="IPR035895">
    <property type="entry name" value="HPr-like_sf"/>
</dbReference>
<organism evidence="7 8">
    <name type="scientific">Salana multivorans</name>
    <dbReference type="NCBI Taxonomy" id="120377"/>
    <lineage>
        <taxon>Bacteria</taxon>
        <taxon>Bacillati</taxon>
        <taxon>Actinomycetota</taxon>
        <taxon>Actinomycetes</taxon>
        <taxon>Micrococcales</taxon>
        <taxon>Beutenbergiaceae</taxon>
        <taxon>Salana</taxon>
    </lineage>
</organism>
<evidence type="ECO:0000256" key="3">
    <source>
        <dbReference type="ARBA" id="ARBA00020422"/>
    </source>
</evidence>
<evidence type="ECO:0000313" key="7">
    <source>
        <dbReference type="EMBL" id="ROR97410.1"/>
    </source>
</evidence>
<feature type="domain" description="HPr" evidence="6">
    <location>
        <begin position="1"/>
        <end position="87"/>
    </location>
</feature>
<comment type="subcellular location">
    <subcellularLocation>
        <location evidence="2">Cytoplasm</location>
    </subcellularLocation>
</comment>
<keyword evidence="4" id="KW-0963">Cytoplasm</keyword>
<dbReference type="EMBL" id="RKHQ01000001">
    <property type="protein sequence ID" value="ROR97410.1"/>
    <property type="molecule type" value="Genomic_DNA"/>
</dbReference>
<comment type="caution">
    <text evidence="7">The sequence shown here is derived from an EMBL/GenBank/DDBJ whole genome shotgun (WGS) entry which is preliminary data.</text>
</comment>
<dbReference type="PANTHER" id="PTHR33705">
    <property type="entry name" value="PHOSPHOCARRIER PROTEIN HPR"/>
    <property type="match status" value="1"/>
</dbReference>
<dbReference type="Proteomes" id="UP000275356">
    <property type="component" value="Unassembled WGS sequence"/>
</dbReference>
<evidence type="ECO:0000256" key="5">
    <source>
        <dbReference type="ARBA" id="ARBA00022683"/>
    </source>
</evidence>
<sequence length="87" mass="8470">MASRTVVVGSSSGLHARPAALVSQAAAAAAPATVLIGRPGEDGVDASSVLLLMSLGIAAGEEVVLASDDDAALDRLAELVATDLDAS</sequence>
<dbReference type="AlphaFoldDB" id="A0A3N2DC98"/>
<evidence type="ECO:0000256" key="2">
    <source>
        <dbReference type="ARBA" id="ARBA00004496"/>
    </source>
</evidence>
<dbReference type="Pfam" id="PF00381">
    <property type="entry name" value="PTS-HPr"/>
    <property type="match status" value="1"/>
</dbReference>
<dbReference type="NCBIfam" id="TIGR01003">
    <property type="entry name" value="PTS_HPr_family"/>
    <property type="match status" value="1"/>
</dbReference>
<dbReference type="GO" id="GO:0005737">
    <property type="term" value="C:cytoplasm"/>
    <property type="evidence" value="ECO:0007669"/>
    <property type="project" value="UniProtKB-SubCell"/>
</dbReference>
<evidence type="ECO:0000313" key="8">
    <source>
        <dbReference type="Proteomes" id="UP000275356"/>
    </source>
</evidence>
<keyword evidence="8" id="KW-1185">Reference proteome</keyword>
<dbReference type="InterPro" id="IPR050399">
    <property type="entry name" value="HPr"/>
</dbReference>
<dbReference type="GO" id="GO:0009401">
    <property type="term" value="P:phosphoenolpyruvate-dependent sugar phosphotransferase system"/>
    <property type="evidence" value="ECO:0007669"/>
    <property type="project" value="UniProtKB-KW"/>
</dbReference>
<dbReference type="SUPFAM" id="SSF55594">
    <property type="entry name" value="HPr-like"/>
    <property type="match status" value="1"/>
</dbReference>
<dbReference type="PROSITE" id="PS51350">
    <property type="entry name" value="PTS_HPR_DOM"/>
    <property type="match status" value="1"/>
</dbReference>
<comment type="function">
    <text evidence="1">General (non sugar-specific) component of the phosphoenolpyruvate-dependent sugar phosphotransferase system (sugar PTS). This major carbohydrate active-transport system catalyzes the phosphorylation of incoming sugar substrates concomitantly with their translocation across the cell membrane. The phosphoryl group from phosphoenolpyruvate (PEP) is transferred to the phosphoryl carrier protein HPr by enzyme I. Phospho-HPr then transfers it to the PTS EIIA domain.</text>
</comment>
<reference evidence="7 8" key="1">
    <citation type="submission" date="2018-11" db="EMBL/GenBank/DDBJ databases">
        <title>Sequencing the genomes of 1000 actinobacteria strains.</title>
        <authorList>
            <person name="Klenk H.-P."/>
        </authorList>
    </citation>
    <scope>NUCLEOTIDE SEQUENCE [LARGE SCALE GENOMIC DNA]</scope>
    <source>
        <strain evidence="7 8">DSM 13521</strain>
    </source>
</reference>
<gene>
    <name evidence="7" type="ORF">EDD28_2008</name>
</gene>
<evidence type="ECO:0000256" key="4">
    <source>
        <dbReference type="ARBA" id="ARBA00022490"/>
    </source>
</evidence>